<gene>
    <name evidence="2" type="ORF">SaccyDRAFT_4210</name>
</gene>
<sequence length="459" mass="50973">MARMNTQDFPVASLLLDEENPRFEQKVSSQREAINAILSEAPAKLVALAQDIARKGVNPTELPVVTEIDERIVVIEGNRRVAALKLLNNPDLATDAGLRRQFGDAAQQGKGPTSISCVVAESRSDADHWIALRHTGENGGVGIVSWNTEQKYNFEQRRQIRRSKSSQRDRAIIFCNAVSAKFADEADLLVDVAKVRRERLTTLGRLVSDPEVRAALGIDFSEDSLLFHYPHDATMSAVSRLFADLASELSVSQVKSKAQRRQYIGKIEADLPSRSTRLANPESVSPSSTSGSIGSDKTPPIGSTKTPATPTRQRKPQEKYIFQGLRLRNVHLRTADVLHEAQRVEIDSSPNLAAIMLRVVIDIAVTDVADQLGWTKSQQELKERIRAVLNKLDPARSDMELTDARRHSEGDQLLGIKTLHGFVHHWSTHPLTTDIRKLSAAFRPMLAKLDVYLGEHRKS</sequence>
<proteinExistence type="predicted"/>
<evidence type="ECO:0008006" key="4">
    <source>
        <dbReference type="Google" id="ProtNLM"/>
    </source>
</evidence>
<evidence type="ECO:0000256" key="1">
    <source>
        <dbReference type="SAM" id="MobiDB-lite"/>
    </source>
</evidence>
<dbReference type="AlphaFoldDB" id="H5XKZ6"/>
<dbReference type="STRING" id="882082.SaccyDRAFT_4210"/>
<reference evidence="2 3" key="1">
    <citation type="submission" date="2011-11" db="EMBL/GenBank/DDBJ databases">
        <title>The Noncontiguous Finished sequence of Saccharomonospora cyanea NA-134.</title>
        <authorList>
            <consortium name="US DOE Joint Genome Institute"/>
            <person name="Lucas S."/>
            <person name="Han J."/>
            <person name="Lapidus A."/>
            <person name="Cheng J.-F."/>
            <person name="Goodwin L."/>
            <person name="Pitluck S."/>
            <person name="Peters L."/>
            <person name="Ovchinnikova G."/>
            <person name="Lu M."/>
            <person name="Detter J.C."/>
            <person name="Han C."/>
            <person name="Tapia R."/>
            <person name="Land M."/>
            <person name="Hauser L."/>
            <person name="Kyrpides N."/>
            <person name="Ivanova N."/>
            <person name="Pagani I."/>
            <person name="Brambilla E.-M."/>
            <person name="Klenk H.-P."/>
            <person name="Woyke T."/>
        </authorList>
    </citation>
    <scope>NUCLEOTIDE SEQUENCE [LARGE SCALE GENOMIC DNA]</scope>
    <source>
        <strain evidence="2 3">NA-134</strain>
    </source>
</reference>
<dbReference type="Proteomes" id="UP000002791">
    <property type="component" value="Chromosome"/>
</dbReference>
<dbReference type="eggNOG" id="COG1475">
    <property type="taxonomic scope" value="Bacteria"/>
</dbReference>
<feature type="region of interest" description="Disordered" evidence="1">
    <location>
        <begin position="275"/>
        <end position="316"/>
    </location>
</feature>
<accession>H5XKZ6</accession>
<evidence type="ECO:0000313" key="2">
    <source>
        <dbReference type="EMBL" id="EHR63028.1"/>
    </source>
</evidence>
<evidence type="ECO:0000313" key="3">
    <source>
        <dbReference type="Proteomes" id="UP000002791"/>
    </source>
</evidence>
<organism evidence="2 3">
    <name type="scientific">Saccharomonospora cyanea NA-134</name>
    <dbReference type="NCBI Taxonomy" id="882082"/>
    <lineage>
        <taxon>Bacteria</taxon>
        <taxon>Bacillati</taxon>
        <taxon>Actinomycetota</taxon>
        <taxon>Actinomycetes</taxon>
        <taxon>Pseudonocardiales</taxon>
        <taxon>Pseudonocardiaceae</taxon>
        <taxon>Saccharomonospora</taxon>
    </lineage>
</organism>
<dbReference type="EMBL" id="CM001440">
    <property type="protein sequence ID" value="EHR63028.1"/>
    <property type="molecule type" value="Genomic_DNA"/>
</dbReference>
<dbReference type="HOGENOM" id="CLU_047523_0_0_11"/>
<keyword evidence="3" id="KW-1185">Reference proteome</keyword>
<protein>
    <recommendedName>
        <fullName evidence="4">ParB/Sulfiredoxin domain-containing protein</fullName>
    </recommendedName>
</protein>
<feature type="compositionally biased region" description="Polar residues" evidence="1">
    <location>
        <begin position="301"/>
        <end position="311"/>
    </location>
</feature>
<name>H5XKZ6_9PSEU</name>
<feature type="compositionally biased region" description="Low complexity" evidence="1">
    <location>
        <begin position="283"/>
        <end position="295"/>
    </location>
</feature>